<dbReference type="PANTHER" id="PTHR38041:SF2">
    <property type="entry name" value="SECRETED CHORISMATE MUTASE"/>
    <property type="match status" value="1"/>
</dbReference>
<protein>
    <recommendedName>
        <fullName evidence="2 5">Chorismate mutase</fullName>
        <ecNumber evidence="2 5">5.4.99.5</ecNumber>
    </recommendedName>
</protein>
<dbReference type="KEGG" id="mgo:AFA91_30265"/>
<dbReference type="OrthoDB" id="3825510at2"/>
<dbReference type="Pfam" id="PF01817">
    <property type="entry name" value="CM_2"/>
    <property type="match status" value="1"/>
</dbReference>
<dbReference type="EC" id="5.4.99.5" evidence="2 5"/>
<dbReference type="RefSeq" id="WP_049747942.1">
    <property type="nucleotide sequence ID" value="NZ_CP012150.1"/>
</dbReference>
<evidence type="ECO:0000256" key="1">
    <source>
        <dbReference type="ARBA" id="ARBA00004817"/>
    </source>
</evidence>
<dbReference type="PROSITE" id="PS51257">
    <property type="entry name" value="PROKAR_LIPOPROTEIN"/>
    <property type="match status" value="1"/>
</dbReference>
<keyword evidence="4 5" id="KW-0413">Isomerase</keyword>
<proteinExistence type="predicted"/>
<dbReference type="Gene3D" id="1.20.59.10">
    <property type="entry name" value="Chorismate mutase"/>
    <property type="match status" value="1"/>
</dbReference>
<accession>A0A0K0XDL9</accession>
<evidence type="ECO:0000259" key="7">
    <source>
        <dbReference type="PROSITE" id="PS51168"/>
    </source>
</evidence>
<keyword evidence="3 6" id="KW-0732">Signal</keyword>
<dbReference type="AlphaFoldDB" id="A0A0K0XDL9"/>
<feature type="chain" id="PRO_5005453991" description="Chorismate mutase" evidence="6">
    <location>
        <begin position="29"/>
        <end position="189"/>
    </location>
</feature>
<dbReference type="GO" id="GO:0046417">
    <property type="term" value="P:chorismate metabolic process"/>
    <property type="evidence" value="ECO:0007669"/>
    <property type="project" value="InterPro"/>
</dbReference>
<dbReference type="GO" id="GO:0004106">
    <property type="term" value="F:chorismate mutase activity"/>
    <property type="evidence" value="ECO:0007669"/>
    <property type="project" value="UniProtKB-EC"/>
</dbReference>
<dbReference type="EMBL" id="CP012150">
    <property type="protein sequence ID" value="AKS35485.1"/>
    <property type="molecule type" value="Genomic_DNA"/>
</dbReference>
<evidence type="ECO:0000256" key="4">
    <source>
        <dbReference type="ARBA" id="ARBA00023235"/>
    </source>
</evidence>
<dbReference type="InterPro" id="IPR036263">
    <property type="entry name" value="Chorismate_II_sf"/>
</dbReference>
<dbReference type="Proteomes" id="UP000062255">
    <property type="component" value="Chromosome"/>
</dbReference>
<dbReference type="PIRSF" id="PIRSF026640">
    <property type="entry name" value="Peripl_chor_mut"/>
    <property type="match status" value="1"/>
</dbReference>
<feature type="signal peptide" evidence="6">
    <location>
        <begin position="1"/>
        <end position="28"/>
    </location>
</feature>
<evidence type="ECO:0000313" key="9">
    <source>
        <dbReference type="Proteomes" id="UP000062255"/>
    </source>
</evidence>
<comment type="catalytic activity">
    <reaction evidence="5">
        <text>chorismate = prephenate</text>
        <dbReference type="Rhea" id="RHEA:13897"/>
        <dbReference type="ChEBI" id="CHEBI:29748"/>
        <dbReference type="ChEBI" id="CHEBI:29934"/>
        <dbReference type="EC" id="5.4.99.5"/>
    </reaction>
</comment>
<comment type="function">
    <text evidence="5">Catalyzes the Claisen rearrangement of chorismate to prephenate.</text>
</comment>
<sequence length="189" mass="19833">MRIAVQRFGIALVTAALGACGAVTPAHADDASPLYRLVDIAVQRLQTADPVSASKWVNGGSIEDGARANQVLDAVAADARKRGLDETFVRRAFEHQIHATEGVEYTRFAQWKFDPAHAPTSAPDLAAPRAAIDGFNREMVAEMAAQRGVLQGGGCAQALDSARAAVTAARSLDPLYQQALGAATATYCG</sequence>
<evidence type="ECO:0000256" key="2">
    <source>
        <dbReference type="ARBA" id="ARBA00012404"/>
    </source>
</evidence>
<feature type="domain" description="Chorismate mutase" evidence="7">
    <location>
        <begin position="1"/>
        <end position="108"/>
    </location>
</feature>
<evidence type="ECO:0000256" key="3">
    <source>
        <dbReference type="ARBA" id="ARBA00022729"/>
    </source>
</evidence>
<dbReference type="InterPro" id="IPR008240">
    <property type="entry name" value="Chorismate_mutase_periplasmic"/>
</dbReference>
<dbReference type="SMART" id="SM00830">
    <property type="entry name" value="CM_2"/>
    <property type="match status" value="1"/>
</dbReference>
<evidence type="ECO:0000313" key="8">
    <source>
        <dbReference type="EMBL" id="AKS35485.1"/>
    </source>
</evidence>
<dbReference type="NCBIfam" id="NF006741">
    <property type="entry name" value="PRK09269.1"/>
    <property type="match status" value="1"/>
</dbReference>
<organism evidence="8 9">
    <name type="scientific">Mycolicibacterium goodii</name>
    <name type="common">Mycobacterium goodii</name>
    <dbReference type="NCBI Taxonomy" id="134601"/>
    <lineage>
        <taxon>Bacteria</taxon>
        <taxon>Bacillati</taxon>
        <taxon>Actinomycetota</taxon>
        <taxon>Actinomycetes</taxon>
        <taxon>Mycobacteriales</taxon>
        <taxon>Mycobacteriaceae</taxon>
        <taxon>Mycolicibacterium</taxon>
    </lineage>
</organism>
<dbReference type="GO" id="GO:0009697">
    <property type="term" value="P:salicylic acid biosynthetic process"/>
    <property type="evidence" value="ECO:0007669"/>
    <property type="project" value="TreeGrafter"/>
</dbReference>
<reference evidence="8 9" key="1">
    <citation type="submission" date="2015-07" db="EMBL/GenBank/DDBJ databases">
        <title>Complete genome sequence of Mycobacterium goodii X7B, a facultative thermophilic biodesulfurizing bacterium.</title>
        <authorList>
            <person name="Yu B."/>
            <person name="Li F."/>
            <person name="Xu P."/>
        </authorList>
    </citation>
    <scope>NUCLEOTIDE SEQUENCE [LARGE SCALE GENOMIC DNA]</scope>
    <source>
        <strain evidence="8 9">X7B</strain>
    </source>
</reference>
<dbReference type="STRING" id="134601.AFA91_30265"/>
<evidence type="ECO:0000256" key="5">
    <source>
        <dbReference type="PIRNR" id="PIRNR026640"/>
    </source>
</evidence>
<name>A0A0K0XDL9_MYCGD</name>
<dbReference type="PROSITE" id="PS51168">
    <property type="entry name" value="CHORISMATE_MUT_2"/>
    <property type="match status" value="1"/>
</dbReference>
<dbReference type="PATRIC" id="fig|134601.6.peg.6258"/>
<evidence type="ECO:0000256" key="6">
    <source>
        <dbReference type="SAM" id="SignalP"/>
    </source>
</evidence>
<dbReference type="SUPFAM" id="SSF48600">
    <property type="entry name" value="Chorismate mutase II"/>
    <property type="match status" value="1"/>
</dbReference>
<dbReference type="InterPro" id="IPR051331">
    <property type="entry name" value="Chorismate_mutase-related"/>
</dbReference>
<dbReference type="PANTHER" id="PTHR38041">
    <property type="entry name" value="CHORISMATE MUTASE"/>
    <property type="match status" value="1"/>
</dbReference>
<gene>
    <name evidence="8" type="ORF">AFA91_30265</name>
</gene>
<dbReference type="NCBIfam" id="TIGR01806">
    <property type="entry name" value="CM_mono2"/>
    <property type="match status" value="1"/>
</dbReference>
<comment type="pathway">
    <text evidence="1 5">Metabolic intermediate biosynthesis; prephenate biosynthesis; prephenate from chorismate: step 1/1.</text>
</comment>
<dbReference type="InterPro" id="IPR036979">
    <property type="entry name" value="CM_dom_sf"/>
</dbReference>
<dbReference type="UniPathway" id="UPA00120">
    <property type="reaction ID" value="UER00203"/>
</dbReference>
<dbReference type="InterPro" id="IPR002701">
    <property type="entry name" value="CM_II_prokaryot"/>
</dbReference>